<reference evidence="2" key="1">
    <citation type="submission" date="2016-10" db="EMBL/GenBank/DDBJ databases">
        <authorList>
            <person name="Varghese N."/>
            <person name="Submissions S."/>
        </authorList>
    </citation>
    <scope>NUCLEOTIDE SEQUENCE [LARGE SCALE GENOMIC DNA]</scope>
    <source>
        <strain evidence="2">S7</strain>
    </source>
</reference>
<evidence type="ECO:0000313" key="1">
    <source>
        <dbReference type="EMBL" id="SFQ04020.1"/>
    </source>
</evidence>
<dbReference type="STRING" id="1884432.SAMN05518683_11578"/>
<protein>
    <submittedName>
        <fullName evidence="1">Uncharacterized protein</fullName>
    </submittedName>
</protein>
<gene>
    <name evidence="1" type="ORF">SAMN05518683_11578</name>
</gene>
<dbReference type="AlphaFoldDB" id="A0A1I5V9B7"/>
<accession>A0A1I5V9B7</accession>
<sequence length="64" mass="7292">MDEISFILGVKKTLRTSVHGSRGPFVSVPCFRIFHVILLPKREYNGGARVVFNRHSYYDIGIVP</sequence>
<evidence type="ECO:0000313" key="2">
    <source>
        <dbReference type="Proteomes" id="UP000198892"/>
    </source>
</evidence>
<keyword evidence="2" id="KW-1185">Reference proteome</keyword>
<proteinExistence type="predicted"/>
<organism evidence="1 2">
    <name type="scientific">Salibacterium halotolerans</name>
    <dbReference type="NCBI Taxonomy" id="1884432"/>
    <lineage>
        <taxon>Bacteria</taxon>
        <taxon>Bacillati</taxon>
        <taxon>Bacillota</taxon>
        <taxon>Bacilli</taxon>
        <taxon>Bacillales</taxon>
        <taxon>Bacillaceae</taxon>
    </lineage>
</organism>
<name>A0A1I5V9B7_9BACI</name>
<dbReference type="Proteomes" id="UP000198892">
    <property type="component" value="Unassembled WGS sequence"/>
</dbReference>
<dbReference type="EMBL" id="FOXD01000015">
    <property type="protein sequence ID" value="SFQ04020.1"/>
    <property type="molecule type" value="Genomic_DNA"/>
</dbReference>